<dbReference type="OrthoDB" id="9959963at2"/>
<evidence type="ECO:0000313" key="1">
    <source>
        <dbReference type="EMBL" id="SUC34935.1"/>
    </source>
</evidence>
<gene>
    <name evidence="1" type="ORF">NCTC12026_01309</name>
</gene>
<protein>
    <submittedName>
        <fullName evidence="1">Uncharacterized protein</fullName>
    </submittedName>
</protein>
<proteinExistence type="predicted"/>
<dbReference type="Proteomes" id="UP000255129">
    <property type="component" value="Unassembled WGS sequence"/>
</dbReference>
<dbReference type="AlphaFoldDB" id="A0A379G1X1"/>
<sequence>MRKLISRSLSTLVFIGYLLSSNLYASSEVSIASPAPVSIFNVEVKYNDELDEFELTGVVTNISNVVLYQTYIGFDLLKDDMWVGEINYKIQKSIKPNQKVFFIRTLPPMEITPNGFSINETLATYYLDYQH</sequence>
<reference evidence="1 2" key="1">
    <citation type="submission" date="2018-06" db="EMBL/GenBank/DDBJ databases">
        <authorList>
            <consortium name="Pathogen Informatics"/>
            <person name="Doyle S."/>
        </authorList>
    </citation>
    <scope>NUCLEOTIDE SEQUENCE [LARGE SCALE GENOMIC DNA]</scope>
    <source>
        <strain evidence="1 2">NCTC12026</strain>
    </source>
</reference>
<dbReference type="RefSeq" id="WP_006812662.1">
    <property type="nucleotide sequence ID" value="NZ_AP018946.1"/>
</dbReference>
<evidence type="ECO:0000313" key="2">
    <source>
        <dbReference type="Proteomes" id="UP000255129"/>
    </source>
</evidence>
<accession>A0A379G1X1</accession>
<dbReference type="EMBL" id="UGUA01000002">
    <property type="protein sequence ID" value="SUC34935.1"/>
    <property type="molecule type" value="Genomic_DNA"/>
</dbReference>
<organism evidence="1 2">
    <name type="scientific">Providencia rustigianii</name>
    <dbReference type="NCBI Taxonomy" id="158850"/>
    <lineage>
        <taxon>Bacteria</taxon>
        <taxon>Pseudomonadati</taxon>
        <taxon>Pseudomonadota</taxon>
        <taxon>Gammaproteobacteria</taxon>
        <taxon>Enterobacterales</taxon>
        <taxon>Morganellaceae</taxon>
        <taxon>Providencia</taxon>
    </lineage>
</organism>
<name>A0A379G1X1_9GAMM</name>